<proteinExistence type="predicted"/>
<keyword evidence="2" id="KW-0472">Membrane</keyword>
<dbReference type="GO" id="GO:0043683">
    <property type="term" value="P:type IV pilus assembly"/>
    <property type="evidence" value="ECO:0007669"/>
    <property type="project" value="TreeGrafter"/>
</dbReference>
<evidence type="ECO:0000313" key="3">
    <source>
        <dbReference type="EMBL" id="TCJ82897.1"/>
    </source>
</evidence>
<evidence type="ECO:0000313" key="4">
    <source>
        <dbReference type="Proteomes" id="UP000294887"/>
    </source>
</evidence>
<dbReference type="Pfam" id="PF05137">
    <property type="entry name" value="PilN"/>
    <property type="match status" value="1"/>
</dbReference>
<organism evidence="3 4">
    <name type="scientific">Cocleimonas flava</name>
    <dbReference type="NCBI Taxonomy" id="634765"/>
    <lineage>
        <taxon>Bacteria</taxon>
        <taxon>Pseudomonadati</taxon>
        <taxon>Pseudomonadota</taxon>
        <taxon>Gammaproteobacteria</taxon>
        <taxon>Thiotrichales</taxon>
        <taxon>Thiotrichaceae</taxon>
        <taxon>Cocleimonas</taxon>
    </lineage>
</organism>
<evidence type="ECO:0000256" key="2">
    <source>
        <dbReference type="SAM" id="Phobius"/>
    </source>
</evidence>
<feature type="coiled-coil region" evidence="1">
    <location>
        <begin position="57"/>
        <end position="84"/>
    </location>
</feature>
<comment type="caution">
    <text evidence="3">The sequence shown here is derived from an EMBL/GenBank/DDBJ whole genome shotgun (WGS) entry which is preliminary data.</text>
</comment>
<gene>
    <name evidence="3" type="ORF">EV695_3635</name>
</gene>
<dbReference type="PANTHER" id="PTHR40278:SF2">
    <property type="entry name" value="TYPE IV PILUS INNER MEMBRANE COMPONENT PILN"/>
    <property type="match status" value="1"/>
</dbReference>
<evidence type="ECO:0000256" key="1">
    <source>
        <dbReference type="SAM" id="Coils"/>
    </source>
</evidence>
<keyword evidence="2" id="KW-1133">Transmembrane helix</keyword>
<dbReference type="InterPro" id="IPR007813">
    <property type="entry name" value="PilN"/>
</dbReference>
<feature type="transmembrane region" description="Helical" evidence="2">
    <location>
        <begin position="21"/>
        <end position="43"/>
    </location>
</feature>
<keyword evidence="2" id="KW-0812">Transmembrane</keyword>
<dbReference type="Proteomes" id="UP000294887">
    <property type="component" value="Unassembled WGS sequence"/>
</dbReference>
<dbReference type="GO" id="GO:0043107">
    <property type="term" value="P:type IV pilus-dependent motility"/>
    <property type="evidence" value="ECO:0007669"/>
    <property type="project" value="TreeGrafter"/>
</dbReference>
<protein>
    <submittedName>
        <fullName evidence="3">Type IV pilus assembly protein PilN</fullName>
    </submittedName>
</protein>
<name>A0A4R1ENQ8_9GAMM</name>
<dbReference type="InterPro" id="IPR052534">
    <property type="entry name" value="Extracell_DNA_Util/SecSys_Comp"/>
</dbReference>
<dbReference type="EMBL" id="SMFQ01000005">
    <property type="protein sequence ID" value="TCJ82897.1"/>
    <property type="molecule type" value="Genomic_DNA"/>
</dbReference>
<dbReference type="PANTHER" id="PTHR40278">
    <property type="entry name" value="DNA UTILIZATION PROTEIN HOFN"/>
    <property type="match status" value="1"/>
</dbReference>
<dbReference type="RefSeq" id="WP_131907394.1">
    <property type="nucleotide sequence ID" value="NZ_BAAAFU010000007.1"/>
</dbReference>
<dbReference type="AlphaFoldDB" id="A0A4R1ENQ8"/>
<keyword evidence="4" id="KW-1185">Reference proteome</keyword>
<reference evidence="3 4" key="1">
    <citation type="submission" date="2019-03" db="EMBL/GenBank/DDBJ databases">
        <title>Genomic Encyclopedia of Type Strains, Phase IV (KMG-IV): sequencing the most valuable type-strain genomes for metagenomic binning, comparative biology and taxonomic classification.</title>
        <authorList>
            <person name="Goeker M."/>
        </authorList>
    </citation>
    <scope>NUCLEOTIDE SEQUENCE [LARGE SCALE GENOMIC DNA]</scope>
    <source>
        <strain evidence="3 4">DSM 24830</strain>
    </source>
</reference>
<sequence>MAGINLLPWREAARKKSQQQFVMSIVGAVAVGVLAVGAGYTYMEGRISYQESRNAYIQAEIKRLDKTLEEIKTLDANKKALLDRIAVIEKLQSTRPGIVHLFDEMVNALPKGLYLTHLVQEENKIKLEGKAESSARVSSYMNRLNASPWLSSSDLNTIKVDPKDDKSRLRSFKLNVNQLLTQAGDKESENGN</sequence>
<accession>A0A4R1ENQ8</accession>
<dbReference type="OrthoDB" id="5296173at2"/>
<keyword evidence="1" id="KW-0175">Coiled coil</keyword>